<dbReference type="Pfam" id="PF02630">
    <property type="entry name" value="SCO1-SenC"/>
    <property type="match status" value="1"/>
</dbReference>
<dbReference type="Proteomes" id="UP000245539">
    <property type="component" value="Unassembled WGS sequence"/>
</dbReference>
<comment type="caution">
    <text evidence="8">The sequence shown here is derived from an EMBL/GenBank/DDBJ whole genome shotgun (WGS) entry which is preliminary data.</text>
</comment>
<feature type="domain" description="Thioredoxin" evidence="7">
    <location>
        <begin position="80"/>
        <end position="246"/>
    </location>
</feature>
<dbReference type="Gene3D" id="3.40.30.10">
    <property type="entry name" value="Glutaredoxin"/>
    <property type="match status" value="1"/>
</dbReference>
<dbReference type="InterPro" id="IPR003782">
    <property type="entry name" value="SCO1/SenC"/>
</dbReference>
<gene>
    <name evidence="8" type="ORF">DKW60_22755</name>
</gene>
<dbReference type="EMBL" id="QGKM01000115">
    <property type="protein sequence ID" value="PWQ92140.1"/>
    <property type="molecule type" value="Genomic_DNA"/>
</dbReference>
<evidence type="ECO:0000313" key="8">
    <source>
        <dbReference type="EMBL" id="PWQ92140.1"/>
    </source>
</evidence>
<dbReference type="PROSITE" id="PS51352">
    <property type="entry name" value="THIOREDOXIN_2"/>
    <property type="match status" value="1"/>
</dbReference>
<organism evidence="8 9">
    <name type="scientific">Leucothrix pacifica</name>
    <dbReference type="NCBI Taxonomy" id="1247513"/>
    <lineage>
        <taxon>Bacteria</taxon>
        <taxon>Pseudomonadati</taxon>
        <taxon>Pseudomonadota</taxon>
        <taxon>Gammaproteobacteria</taxon>
        <taxon>Thiotrichales</taxon>
        <taxon>Thiotrichaceae</taxon>
        <taxon>Leucothrix</taxon>
    </lineage>
</organism>
<dbReference type="InterPro" id="IPR013766">
    <property type="entry name" value="Thioredoxin_domain"/>
</dbReference>
<feature type="compositionally biased region" description="Low complexity" evidence="5">
    <location>
        <begin position="35"/>
        <end position="52"/>
    </location>
</feature>
<dbReference type="InterPro" id="IPR036249">
    <property type="entry name" value="Thioredoxin-like_sf"/>
</dbReference>
<keyword evidence="9" id="KW-1185">Reference proteome</keyword>
<feature type="disulfide bond" description="Redox-active" evidence="4">
    <location>
        <begin position="118"/>
        <end position="122"/>
    </location>
</feature>
<dbReference type="GO" id="GO:0046872">
    <property type="term" value="F:metal ion binding"/>
    <property type="evidence" value="ECO:0007669"/>
    <property type="project" value="UniProtKB-KW"/>
</dbReference>
<accession>A0A317C750</accession>
<feature type="chain" id="PRO_5016321884" description="Thioredoxin domain-containing protein" evidence="6">
    <location>
        <begin position="26"/>
        <end position="250"/>
    </location>
</feature>
<dbReference type="SUPFAM" id="SSF52833">
    <property type="entry name" value="Thioredoxin-like"/>
    <property type="match status" value="1"/>
</dbReference>
<evidence type="ECO:0000256" key="3">
    <source>
        <dbReference type="PIRSR" id="PIRSR603782-1"/>
    </source>
</evidence>
<keyword evidence="6" id="KW-0732">Signal</keyword>
<keyword evidence="2 3" id="KW-0186">Copper</keyword>
<name>A0A317C750_9GAMM</name>
<dbReference type="RefSeq" id="WP_109839948.1">
    <property type="nucleotide sequence ID" value="NZ_QGKM01000115.1"/>
</dbReference>
<comment type="similarity">
    <text evidence="1">Belongs to the SCO1/2 family.</text>
</comment>
<evidence type="ECO:0000256" key="6">
    <source>
        <dbReference type="SAM" id="SignalP"/>
    </source>
</evidence>
<evidence type="ECO:0000256" key="5">
    <source>
        <dbReference type="SAM" id="MobiDB-lite"/>
    </source>
</evidence>
<keyword evidence="4" id="KW-1015">Disulfide bond</keyword>
<dbReference type="CDD" id="cd02968">
    <property type="entry name" value="SCO"/>
    <property type="match status" value="1"/>
</dbReference>
<evidence type="ECO:0000256" key="1">
    <source>
        <dbReference type="ARBA" id="ARBA00010996"/>
    </source>
</evidence>
<dbReference type="OrthoDB" id="5567697at2"/>
<evidence type="ECO:0000313" key="9">
    <source>
        <dbReference type="Proteomes" id="UP000245539"/>
    </source>
</evidence>
<keyword evidence="3" id="KW-0479">Metal-binding</keyword>
<dbReference type="PANTHER" id="PTHR12151">
    <property type="entry name" value="ELECTRON TRANSPORT PROTIN SCO1/SENC FAMILY MEMBER"/>
    <property type="match status" value="1"/>
</dbReference>
<dbReference type="PANTHER" id="PTHR12151:SF25">
    <property type="entry name" value="LINALOOL DEHYDRATASE_ISOMERASE DOMAIN-CONTAINING PROTEIN"/>
    <property type="match status" value="1"/>
</dbReference>
<feature type="region of interest" description="Disordered" evidence="5">
    <location>
        <begin position="35"/>
        <end position="61"/>
    </location>
</feature>
<dbReference type="AlphaFoldDB" id="A0A317C750"/>
<proteinExistence type="inferred from homology"/>
<evidence type="ECO:0000259" key="7">
    <source>
        <dbReference type="PROSITE" id="PS51352"/>
    </source>
</evidence>
<reference evidence="8 9" key="1">
    <citation type="submission" date="2018-05" db="EMBL/GenBank/DDBJ databases">
        <title>Leucothrix arctica sp. nov., isolated from Arctic seawater.</title>
        <authorList>
            <person name="Choi A."/>
            <person name="Baek K."/>
        </authorList>
    </citation>
    <scope>NUCLEOTIDE SEQUENCE [LARGE SCALE GENOMIC DNA]</scope>
    <source>
        <strain evidence="8 9">JCM 18388</strain>
    </source>
</reference>
<feature type="binding site" evidence="3">
    <location>
        <position position="118"/>
    </location>
    <ligand>
        <name>Cu cation</name>
        <dbReference type="ChEBI" id="CHEBI:23378"/>
    </ligand>
</feature>
<feature type="signal peptide" evidence="6">
    <location>
        <begin position="1"/>
        <end position="25"/>
    </location>
</feature>
<evidence type="ECO:0000256" key="2">
    <source>
        <dbReference type="ARBA" id="ARBA00023008"/>
    </source>
</evidence>
<protein>
    <recommendedName>
        <fullName evidence="7">Thioredoxin domain-containing protein</fullName>
    </recommendedName>
</protein>
<feature type="binding site" evidence="3">
    <location>
        <position position="122"/>
    </location>
    <ligand>
        <name>Cu cation</name>
        <dbReference type="ChEBI" id="CHEBI:23378"/>
    </ligand>
</feature>
<feature type="binding site" evidence="3">
    <location>
        <position position="207"/>
    </location>
    <ligand>
        <name>Cu cation</name>
        <dbReference type="ChEBI" id="CHEBI:23378"/>
    </ligand>
</feature>
<evidence type="ECO:0000256" key="4">
    <source>
        <dbReference type="PIRSR" id="PIRSR603782-2"/>
    </source>
</evidence>
<sequence>MLKKSHKLMTAVATTGIMLAVAAWAFPTATLQSQTNSKSSLTATTSTASTITMPETGTESGPDARLAANLLSPDTPVRGPLRMEELKHIKLRDQDGQQFSLHDLKGETVLINFMFAGCTTVCPTQTINLRRVHNELKLDPSKDRIKLVSISIAPLSDTPKQLKSFAKRFQIDHPTWRFAMTTQAQTDELSREFSVGVKPLDNGQLDHRSLLYLINPDGMMIQQYKGAQVDVERLKKELRIVDSLRIQDQT</sequence>